<evidence type="ECO:0000259" key="4">
    <source>
        <dbReference type="PROSITE" id="PS50887"/>
    </source>
</evidence>
<proteinExistence type="predicted"/>
<dbReference type="Proteomes" id="UP001611251">
    <property type="component" value="Unassembled WGS sequence"/>
</dbReference>
<dbReference type="Gene3D" id="3.20.20.450">
    <property type="entry name" value="EAL domain"/>
    <property type="match status" value="1"/>
</dbReference>
<protein>
    <submittedName>
        <fullName evidence="5">Biofilm formation regulator HmsP</fullName>
    </submittedName>
</protein>
<dbReference type="NCBIfam" id="TIGR00254">
    <property type="entry name" value="GGDEF"/>
    <property type="match status" value="1"/>
</dbReference>
<dbReference type="PROSITE" id="PS50887">
    <property type="entry name" value="GGDEF"/>
    <property type="match status" value="1"/>
</dbReference>
<dbReference type="SMART" id="SM00052">
    <property type="entry name" value="EAL"/>
    <property type="match status" value="1"/>
</dbReference>
<dbReference type="SMART" id="SM00267">
    <property type="entry name" value="GGDEF"/>
    <property type="match status" value="1"/>
</dbReference>
<evidence type="ECO:0000313" key="6">
    <source>
        <dbReference type="Proteomes" id="UP001611251"/>
    </source>
</evidence>
<dbReference type="InterPro" id="IPR029787">
    <property type="entry name" value="Nucleotide_cyclase"/>
</dbReference>
<keyword evidence="1" id="KW-0812">Transmembrane</keyword>
<evidence type="ECO:0000256" key="1">
    <source>
        <dbReference type="SAM" id="Phobius"/>
    </source>
</evidence>
<feature type="domain" description="HAMP" evidence="3">
    <location>
        <begin position="180"/>
        <end position="236"/>
    </location>
</feature>
<dbReference type="InterPro" id="IPR003660">
    <property type="entry name" value="HAMP_dom"/>
</dbReference>
<dbReference type="PROSITE" id="PS50883">
    <property type="entry name" value="EAL"/>
    <property type="match status" value="1"/>
</dbReference>
<comment type="caution">
    <text evidence="5">The sequence shown here is derived from an EMBL/GenBank/DDBJ whole genome shotgun (WGS) entry which is preliminary data.</text>
</comment>
<dbReference type="InterPro" id="IPR033419">
    <property type="entry name" value="GAPES3"/>
</dbReference>
<keyword evidence="1" id="KW-1133">Transmembrane helix</keyword>
<dbReference type="Pfam" id="PF00990">
    <property type="entry name" value="GGDEF"/>
    <property type="match status" value="1"/>
</dbReference>
<dbReference type="NCBIfam" id="NF008807">
    <property type="entry name" value="PRK11829.1"/>
    <property type="match status" value="1"/>
</dbReference>
<name>A0ABW7PR11_9GAMM</name>
<dbReference type="PANTHER" id="PTHR33121:SF77">
    <property type="entry name" value="CYCLIC DI-GMP PHOSPHODIESTERASE PDEK-RELATED"/>
    <property type="match status" value="1"/>
</dbReference>
<feature type="domain" description="EAL" evidence="2">
    <location>
        <begin position="413"/>
        <end position="666"/>
    </location>
</feature>
<dbReference type="RefSeq" id="WP_397211002.1">
    <property type="nucleotide sequence ID" value="NZ_JBGFSN010000001.1"/>
</dbReference>
<dbReference type="Gene3D" id="6.10.340.10">
    <property type="match status" value="1"/>
</dbReference>
<dbReference type="InterPro" id="IPR043128">
    <property type="entry name" value="Rev_trsase/Diguanyl_cyclase"/>
</dbReference>
<evidence type="ECO:0000259" key="2">
    <source>
        <dbReference type="PROSITE" id="PS50883"/>
    </source>
</evidence>
<sequence>MRVSRSLTIKQMAAVSAVALITICIFIVIQLFHFVQQRRVDYAQQMENIAHTVRQPLSEAVLKADIPQAEAILHTLKPAGILSRADVVLPNAFQALHADFETEKPVPLLVTRLFELPVQITLPLYSVERRGLPKPLAYLVLQADSWRVYQFILSTLSTMIITYLLLALILSIAISWCINRLIVHPLRDISRELQELPPQTILTHKLTLPTGHRDDEIGMLIRSYNRNQQVLESVHDEMSRLTTHYVVTDLPNRTLFLALLEQYSSHHHRSKSFGVMVIRIETLQEANGVLSNEQRDTLMLTLVEKIRGIIDDHTLLAQLGPSDFALLLKRAHNPFRAMRLARNLMIRLNQPVNLHQLQLRPNASIGIALSNEMRLTPNELLERAISAMMSARHQGKNQILFFDPALTERAQKRLTQEHDILQGLQDEKFVLFLQPQINMKTGALVGAEALLRMRQPDGSYGLSEEFITSAEEIGVISAIGRWVFEEACRILAAWQKRGITLPLSVNISAVQLRDASMVSHLQGLLERHRIEPGSFVLELTETTQIGDAEQAISLLRALQKVGVAVALDDFGMGYSNLNALHQLKALPVNKLKMDRSFVAALPDDDTMVRIVAAIAEIIDLDVIAEGVETREQRDWLLARGIHIGQGYLYAEALPLSLFASRWLNDSLPAGQSPD</sequence>
<dbReference type="InterPro" id="IPR050706">
    <property type="entry name" value="Cyclic-di-GMP_PDE-like"/>
</dbReference>
<evidence type="ECO:0000313" key="5">
    <source>
        <dbReference type="EMBL" id="MFH8132716.1"/>
    </source>
</evidence>
<dbReference type="CDD" id="cd01948">
    <property type="entry name" value="EAL"/>
    <property type="match status" value="1"/>
</dbReference>
<dbReference type="PROSITE" id="PS50885">
    <property type="entry name" value="HAMP"/>
    <property type="match status" value="1"/>
</dbReference>
<feature type="transmembrane region" description="Helical" evidence="1">
    <location>
        <begin position="12"/>
        <end position="35"/>
    </location>
</feature>
<dbReference type="EMBL" id="JBGFSN010000001">
    <property type="protein sequence ID" value="MFH8132716.1"/>
    <property type="molecule type" value="Genomic_DNA"/>
</dbReference>
<keyword evidence="1" id="KW-0472">Membrane</keyword>
<gene>
    <name evidence="5" type="primary">hmsP</name>
    <name evidence="5" type="ORF">ABU178_00735</name>
</gene>
<dbReference type="InterPro" id="IPR001633">
    <property type="entry name" value="EAL_dom"/>
</dbReference>
<accession>A0ABW7PR11</accession>
<evidence type="ECO:0000259" key="3">
    <source>
        <dbReference type="PROSITE" id="PS50885"/>
    </source>
</evidence>
<keyword evidence="6" id="KW-1185">Reference proteome</keyword>
<dbReference type="Pfam" id="PF17154">
    <property type="entry name" value="GAPES3"/>
    <property type="match status" value="1"/>
</dbReference>
<dbReference type="CDD" id="cd01949">
    <property type="entry name" value="GGDEF"/>
    <property type="match status" value="1"/>
</dbReference>
<feature type="domain" description="GGDEF" evidence="4">
    <location>
        <begin position="271"/>
        <end position="404"/>
    </location>
</feature>
<dbReference type="Pfam" id="PF00672">
    <property type="entry name" value="HAMP"/>
    <property type="match status" value="1"/>
</dbReference>
<dbReference type="SUPFAM" id="SSF55073">
    <property type="entry name" value="Nucleotide cyclase"/>
    <property type="match status" value="1"/>
</dbReference>
<dbReference type="Pfam" id="PF00563">
    <property type="entry name" value="EAL"/>
    <property type="match status" value="1"/>
</dbReference>
<feature type="transmembrane region" description="Helical" evidence="1">
    <location>
        <begin position="151"/>
        <end position="176"/>
    </location>
</feature>
<dbReference type="InterPro" id="IPR000160">
    <property type="entry name" value="GGDEF_dom"/>
</dbReference>
<dbReference type="Gene3D" id="3.30.70.270">
    <property type="match status" value="1"/>
</dbReference>
<reference evidence="5 6" key="1">
    <citation type="submission" date="2024-08" db="EMBL/GenBank/DDBJ databases">
        <title>Pantoea ronii - a newly identified human opportunistic pathogen.</title>
        <authorList>
            <person name="Keidar-Friedman D."/>
            <person name="Sorek N."/>
            <person name="Leshin-Carmel D."/>
            <person name="Tsur A."/>
            <person name="Amsalem M."/>
            <person name="Tolkach D."/>
            <person name="Brosh-Nissimov T."/>
        </authorList>
    </citation>
    <scope>NUCLEOTIDE SEQUENCE [LARGE SCALE GENOMIC DNA]</scope>
    <source>
        <strain evidence="5 6">AA23256</strain>
    </source>
</reference>
<dbReference type="SUPFAM" id="SSF141868">
    <property type="entry name" value="EAL domain-like"/>
    <property type="match status" value="1"/>
</dbReference>
<dbReference type="PANTHER" id="PTHR33121">
    <property type="entry name" value="CYCLIC DI-GMP PHOSPHODIESTERASE PDEF"/>
    <property type="match status" value="1"/>
</dbReference>
<dbReference type="InterPro" id="IPR035919">
    <property type="entry name" value="EAL_sf"/>
</dbReference>
<organism evidence="5 6">
    <name type="scientific">Pantoea osteomyelitidis</name>
    <dbReference type="NCBI Taxonomy" id="3230026"/>
    <lineage>
        <taxon>Bacteria</taxon>
        <taxon>Pseudomonadati</taxon>
        <taxon>Pseudomonadota</taxon>
        <taxon>Gammaproteobacteria</taxon>
        <taxon>Enterobacterales</taxon>
        <taxon>Erwiniaceae</taxon>
        <taxon>Pantoea</taxon>
    </lineage>
</organism>